<dbReference type="PROSITE" id="PS51910">
    <property type="entry name" value="GH18_2"/>
    <property type="match status" value="1"/>
</dbReference>
<keyword evidence="7" id="KW-0624">Polysaccharide degradation</keyword>
<dbReference type="OrthoDB" id="3012298at2759"/>
<reference evidence="13" key="1">
    <citation type="journal article" date="2017" name="Nat. Ecol. Evol.">
        <title>Genome expansion and lineage-specific genetic innovations in the forest pathogenic fungi Armillaria.</title>
        <authorList>
            <person name="Sipos G."/>
            <person name="Prasanna A.N."/>
            <person name="Walter M.C."/>
            <person name="O'Connor E."/>
            <person name="Balint B."/>
            <person name="Krizsan K."/>
            <person name="Kiss B."/>
            <person name="Hess J."/>
            <person name="Varga T."/>
            <person name="Slot J."/>
            <person name="Riley R."/>
            <person name="Boka B."/>
            <person name="Rigling D."/>
            <person name="Barry K."/>
            <person name="Lee J."/>
            <person name="Mihaltcheva S."/>
            <person name="LaButti K."/>
            <person name="Lipzen A."/>
            <person name="Waldron R."/>
            <person name="Moloney N.M."/>
            <person name="Sperisen C."/>
            <person name="Kredics L."/>
            <person name="Vagvoelgyi C."/>
            <person name="Patrignani A."/>
            <person name="Fitzpatrick D."/>
            <person name="Nagy I."/>
            <person name="Doyle S."/>
            <person name="Anderson J.B."/>
            <person name="Grigoriev I.V."/>
            <person name="Gueldener U."/>
            <person name="Muensterkoetter M."/>
            <person name="Nagy L.G."/>
        </authorList>
    </citation>
    <scope>NUCLEOTIDE SEQUENCE [LARGE SCALE GENOMIC DNA]</scope>
    <source>
        <strain evidence="13">C18/9</strain>
    </source>
</reference>
<feature type="chain" id="PRO_5012899454" description="chitinase" evidence="10">
    <location>
        <begin position="20"/>
        <end position="586"/>
    </location>
</feature>
<keyword evidence="4" id="KW-0146">Chitin degradation</keyword>
<evidence type="ECO:0000256" key="1">
    <source>
        <dbReference type="ARBA" id="ARBA00000822"/>
    </source>
</evidence>
<dbReference type="GO" id="GO:0000272">
    <property type="term" value="P:polysaccharide catabolic process"/>
    <property type="evidence" value="ECO:0007669"/>
    <property type="project" value="UniProtKB-KW"/>
</dbReference>
<evidence type="ECO:0000256" key="9">
    <source>
        <dbReference type="RuleBase" id="RU004453"/>
    </source>
</evidence>
<dbReference type="InterPro" id="IPR001579">
    <property type="entry name" value="Glyco_hydro_18_chit_AS"/>
</dbReference>
<dbReference type="InterPro" id="IPR001223">
    <property type="entry name" value="Glyco_hydro18_cat"/>
</dbReference>
<dbReference type="AlphaFoldDB" id="A0A284RGQ5"/>
<evidence type="ECO:0000256" key="8">
    <source>
        <dbReference type="RuleBase" id="RU000489"/>
    </source>
</evidence>
<dbReference type="EMBL" id="FUEG01000008">
    <property type="protein sequence ID" value="SJL07943.1"/>
    <property type="molecule type" value="Genomic_DNA"/>
</dbReference>
<dbReference type="GO" id="GO:0008843">
    <property type="term" value="F:endochitinase activity"/>
    <property type="evidence" value="ECO:0007669"/>
    <property type="project" value="UniProtKB-EC"/>
</dbReference>
<evidence type="ECO:0000313" key="13">
    <source>
        <dbReference type="Proteomes" id="UP000219338"/>
    </source>
</evidence>
<name>A0A284RGQ5_ARMOS</name>
<proteinExistence type="inferred from homology"/>
<dbReference type="PANTHER" id="PTHR45708:SF49">
    <property type="entry name" value="ENDOCHITINASE"/>
    <property type="match status" value="1"/>
</dbReference>
<keyword evidence="6 8" id="KW-0326">Glycosidase</keyword>
<dbReference type="InterPro" id="IPR017853">
    <property type="entry name" value="GH"/>
</dbReference>
<dbReference type="PANTHER" id="PTHR45708">
    <property type="entry name" value="ENDOCHITINASE"/>
    <property type="match status" value="1"/>
</dbReference>
<dbReference type="InterPro" id="IPR050542">
    <property type="entry name" value="Glycosyl_Hydrlase18_Chitinase"/>
</dbReference>
<dbReference type="GO" id="GO:0006032">
    <property type="term" value="P:chitin catabolic process"/>
    <property type="evidence" value="ECO:0007669"/>
    <property type="project" value="UniProtKB-KW"/>
</dbReference>
<keyword evidence="10" id="KW-0732">Signal</keyword>
<evidence type="ECO:0000313" key="12">
    <source>
        <dbReference type="EMBL" id="SJL07943.1"/>
    </source>
</evidence>
<dbReference type="SUPFAM" id="SSF51445">
    <property type="entry name" value="(Trans)glycosidases"/>
    <property type="match status" value="1"/>
</dbReference>
<feature type="domain" description="GH18" evidence="11">
    <location>
        <begin position="40"/>
        <end position="319"/>
    </location>
</feature>
<sequence length="586" mass="64678">MLLCSFLVFAIFCFASARADFEDAQVVLDLSTANSTQSAPHWVVYADQYQSGVTGPPAASSLEGYNVFILSFLLTEGAWDKAYEWTTLTADERTAIKADYAAAGIKLLVSVFGSTDVPTTSGANPNATAATMAAWVIEYGLDGIDVDYEDFAAMNSGTAEEWLISFTTALRVSLPKDKYIVTHAPVAPWFTPNSYVGGGYTKINQEVGDLINWYNIQFYNQGSTEYADCDGLLATSSNTWPETAMFEIANNGVDLSKLVIGKPATASDATNGYMNASMLATCLETAKKSGWAGGAMAWQYPNADASWISTSPQYHFEVEMLHWMHSGRGRSMRRSLNDVHFDLLESHIFPLLSPLDLVCLGKADKAKKAAVELFFASQLKKLLSRYFTEEEANKFRLLQAEFGVLISGSSGVQFFECVRYPDSDLDLYVEHKHCHAVGQFLLTAGYTFIPHEKQKGGFYTVVSRVSKAVRLRDENPSLTGYHCRGIADVYDFSRNGIQVQLITSNKSPMEVILSFHSTTPMNTISHSHAYSLFPKATFDQKRALIITTSGSGQEVGRGKYRDRGWKLFEYPPAFEVTDSESEFQAG</sequence>
<keyword evidence="5" id="KW-0119">Carbohydrate metabolism</keyword>
<comment type="catalytic activity">
    <reaction evidence="1">
        <text>Random endo-hydrolysis of N-acetyl-beta-D-glucosaminide (1-&gt;4)-beta-linkages in chitin and chitodextrins.</text>
        <dbReference type="EC" id="3.2.1.14"/>
    </reaction>
</comment>
<gene>
    <name evidence="12" type="ORF">ARMOST_11301</name>
</gene>
<evidence type="ECO:0000256" key="5">
    <source>
        <dbReference type="ARBA" id="ARBA00023277"/>
    </source>
</evidence>
<dbReference type="EC" id="3.2.1.14" evidence="2"/>
<organism evidence="12 13">
    <name type="scientific">Armillaria ostoyae</name>
    <name type="common">Armillaria root rot fungus</name>
    <dbReference type="NCBI Taxonomy" id="47428"/>
    <lineage>
        <taxon>Eukaryota</taxon>
        <taxon>Fungi</taxon>
        <taxon>Dikarya</taxon>
        <taxon>Basidiomycota</taxon>
        <taxon>Agaricomycotina</taxon>
        <taxon>Agaricomycetes</taxon>
        <taxon>Agaricomycetidae</taxon>
        <taxon>Agaricales</taxon>
        <taxon>Marasmiineae</taxon>
        <taxon>Physalacriaceae</taxon>
        <taxon>Armillaria</taxon>
    </lineage>
</organism>
<dbReference type="Pfam" id="PF00704">
    <property type="entry name" value="Glyco_hydro_18"/>
    <property type="match status" value="1"/>
</dbReference>
<dbReference type="Gene3D" id="3.20.20.80">
    <property type="entry name" value="Glycosidases"/>
    <property type="match status" value="1"/>
</dbReference>
<dbReference type="PROSITE" id="PS01095">
    <property type="entry name" value="GH18_1"/>
    <property type="match status" value="1"/>
</dbReference>
<evidence type="ECO:0000256" key="2">
    <source>
        <dbReference type="ARBA" id="ARBA00012729"/>
    </source>
</evidence>
<evidence type="ECO:0000259" key="11">
    <source>
        <dbReference type="PROSITE" id="PS51910"/>
    </source>
</evidence>
<comment type="similarity">
    <text evidence="9">Belongs to the glycosyl hydrolase 18 family.</text>
</comment>
<evidence type="ECO:0000256" key="10">
    <source>
        <dbReference type="SAM" id="SignalP"/>
    </source>
</evidence>
<evidence type="ECO:0000256" key="4">
    <source>
        <dbReference type="ARBA" id="ARBA00023024"/>
    </source>
</evidence>
<dbReference type="CDD" id="cd00598">
    <property type="entry name" value="GH18_chitinase-like"/>
    <property type="match status" value="1"/>
</dbReference>
<accession>A0A284RGQ5</accession>
<protein>
    <recommendedName>
        <fullName evidence="2">chitinase</fullName>
        <ecNumber evidence="2">3.2.1.14</ecNumber>
    </recommendedName>
</protein>
<evidence type="ECO:0000256" key="7">
    <source>
        <dbReference type="ARBA" id="ARBA00023326"/>
    </source>
</evidence>
<evidence type="ECO:0000256" key="6">
    <source>
        <dbReference type="ARBA" id="ARBA00023295"/>
    </source>
</evidence>
<dbReference type="Proteomes" id="UP000219338">
    <property type="component" value="Unassembled WGS sequence"/>
</dbReference>
<keyword evidence="13" id="KW-1185">Reference proteome</keyword>
<feature type="signal peptide" evidence="10">
    <location>
        <begin position="1"/>
        <end position="19"/>
    </location>
</feature>
<keyword evidence="3 8" id="KW-0378">Hydrolase</keyword>
<evidence type="ECO:0000256" key="3">
    <source>
        <dbReference type="ARBA" id="ARBA00022801"/>
    </source>
</evidence>